<dbReference type="AlphaFoldDB" id="A0A1L0CW76"/>
<organism evidence="3 4">
    <name type="scientific">Sungouiella intermedia</name>
    <dbReference type="NCBI Taxonomy" id="45354"/>
    <lineage>
        <taxon>Eukaryota</taxon>
        <taxon>Fungi</taxon>
        <taxon>Dikarya</taxon>
        <taxon>Ascomycota</taxon>
        <taxon>Saccharomycotina</taxon>
        <taxon>Pichiomycetes</taxon>
        <taxon>Metschnikowiaceae</taxon>
        <taxon>Sungouiella</taxon>
    </lineage>
</organism>
<evidence type="ECO:0000256" key="1">
    <source>
        <dbReference type="SAM" id="MobiDB-lite"/>
    </source>
</evidence>
<gene>
    <name evidence="3" type="ORF">SAMEA4029010_CIC11G00000005038</name>
</gene>
<dbReference type="Proteomes" id="UP000182334">
    <property type="component" value="Chromosome I"/>
</dbReference>
<reference evidence="3 4" key="1">
    <citation type="submission" date="2016-10" db="EMBL/GenBank/DDBJ databases">
        <authorList>
            <person name="de Groot N.N."/>
        </authorList>
    </citation>
    <scope>NUCLEOTIDE SEQUENCE [LARGE SCALE GENOMIC DNA]</scope>
    <source>
        <strain evidence="3 4">CBS 141442</strain>
    </source>
</reference>
<feature type="region of interest" description="Disordered" evidence="1">
    <location>
        <begin position="1"/>
        <end position="40"/>
    </location>
</feature>
<accession>A0A1L0CW76</accession>
<sequence>MSNDFNRRPNPKGWVPPKAPYNPYDATDVRPPEGYPSEFKVPGQAPEGFSSIPKSPTQYKKVNETMKRLNYMPRPQSSIYPGQYMVLRKVDTNQRLNTGTRWFGSFLTGSIIFYFTFFYRWNDGSENVMSEFYRYRLLIKEKLVGLSDQEFDDLYHPKSANIVLKNVRDADYIPEGIRKTKEGEFALNRPSERHVLEAQRMQQQREEEMLRELDTHRQYAKELMSEMEGERKKKKWYFF</sequence>
<dbReference type="OrthoDB" id="4083086at2759"/>
<name>A0A1L0CW76_9ASCO</name>
<protein>
    <submittedName>
        <fullName evidence="3">CIC11C00000005038</fullName>
    </submittedName>
</protein>
<feature type="transmembrane region" description="Helical" evidence="2">
    <location>
        <begin position="102"/>
        <end position="121"/>
    </location>
</feature>
<keyword evidence="2" id="KW-1133">Transmembrane helix</keyword>
<dbReference type="EMBL" id="LT635756">
    <property type="protein sequence ID" value="SGZ47537.1"/>
    <property type="molecule type" value="Genomic_DNA"/>
</dbReference>
<keyword evidence="4" id="KW-1185">Reference proteome</keyword>
<evidence type="ECO:0000256" key="2">
    <source>
        <dbReference type="SAM" id="Phobius"/>
    </source>
</evidence>
<keyword evidence="2" id="KW-0472">Membrane</keyword>
<evidence type="ECO:0000313" key="3">
    <source>
        <dbReference type="EMBL" id="SGZ47537.1"/>
    </source>
</evidence>
<keyword evidence="2" id="KW-0812">Transmembrane</keyword>
<evidence type="ECO:0000313" key="4">
    <source>
        <dbReference type="Proteomes" id="UP000182334"/>
    </source>
</evidence>
<proteinExistence type="predicted"/>